<comment type="caution">
    <text evidence="2">The sequence shown here is derived from an EMBL/GenBank/DDBJ whole genome shotgun (WGS) entry which is preliminary data.</text>
</comment>
<protein>
    <submittedName>
        <fullName evidence="2">Tctex1 domain-containing protein</fullName>
    </submittedName>
</protein>
<dbReference type="Gene3D" id="3.30.1140.40">
    <property type="entry name" value="Tctex-1"/>
    <property type="match status" value="1"/>
</dbReference>
<keyword evidence="3" id="KW-1185">Reference proteome</keyword>
<sequence>MLHPSASTQIKFYKPPSSISFSIARCSVVVVDTRLSNHEVLGSSPILDRYNKRIAPNMNRILGDEVKDRVKKLNFERYKIIVMVMIGEKKGQGIMVSSRCSWDDSVDNYVSHTFQNKHLFCTCSVYGVYQE</sequence>
<dbReference type="Proteomes" id="UP000762676">
    <property type="component" value="Unassembled WGS sequence"/>
</dbReference>
<name>A0AAV4GVY8_9GAST</name>
<dbReference type="GO" id="GO:0007018">
    <property type="term" value="P:microtubule-based movement"/>
    <property type="evidence" value="ECO:0007669"/>
    <property type="project" value="TreeGrafter"/>
</dbReference>
<dbReference type="AlphaFoldDB" id="A0AAV4GVY8"/>
<gene>
    <name evidence="2" type="ORF">ElyMa_006130500</name>
</gene>
<proteinExistence type="inferred from homology"/>
<evidence type="ECO:0000313" key="3">
    <source>
        <dbReference type="Proteomes" id="UP000762676"/>
    </source>
</evidence>
<dbReference type="GO" id="GO:0005868">
    <property type="term" value="C:cytoplasmic dynein complex"/>
    <property type="evidence" value="ECO:0007669"/>
    <property type="project" value="TreeGrafter"/>
</dbReference>
<dbReference type="InterPro" id="IPR005334">
    <property type="entry name" value="Tctex-1-like"/>
</dbReference>
<evidence type="ECO:0000256" key="1">
    <source>
        <dbReference type="ARBA" id="ARBA00005361"/>
    </source>
</evidence>
<dbReference type="EMBL" id="BMAT01012316">
    <property type="protein sequence ID" value="GFR89668.1"/>
    <property type="molecule type" value="Genomic_DNA"/>
</dbReference>
<comment type="similarity">
    <text evidence="1">Belongs to the dynein light chain Tctex-type family.</text>
</comment>
<accession>A0AAV4GVY8</accession>
<evidence type="ECO:0000313" key="2">
    <source>
        <dbReference type="EMBL" id="GFR89668.1"/>
    </source>
</evidence>
<dbReference type="InterPro" id="IPR038586">
    <property type="entry name" value="Tctex-1-like_sf"/>
</dbReference>
<dbReference type="GO" id="GO:0005737">
    <property type="term" value="C:cytoplasm"/>
    <property type="evidence" value="ECO:0007669"/>
    <property type="project" value="TreeGrafter"/>
</dbReference>
<dbReference type="CDD" id="cd21451">
    <property type="entry name" value="DLC-like_TCTEX1D"/>
    <property type="match status" value="1"/>
</dbReference>
<dbReference type="Pfam" id="PF03645">
    <property type="entry name" value="Tctex-1"/>
    <property type="match status" value="1"/>
</dbReference>
<dbReference type="PANTHER" id="PTHR21255:SF7">
    <property type="entry name" value="DYNEIN LIGHT CHAIN TCTEX-TYPE PROTEIN 2B"/>
    <property type="match status" value="1"/>
</dbReference>
<dbReference type="PANTHER" id="PTHR21255">
    <property type="entry name" value="T-COMPLEX-ASSOCIATED-TESTIS-EXPRESSED 1/ DYNEIN LIGHT CHAIN"/>
    <property type="match status" value="1"/>
</dbReference>
<reference evidence="2 3" key="1">
    <citation type="journal article" date="2021" name="Elife">
        <title>Chloroplast acquisition without the gene transfer in kleptoplastic sea slugs, Plakobranchus ocellatus.</title>
        <authorList>
            <person name="Maeda T."/>
            <person name="Takahashi S."/>
            <person name="Yoshida T."/>
            <person name="Shimamura S."/>
            <person name="Takaki Y."/>
            <person name="Nagai Y."/>
            <person name="Toyoda A."/>
            <person name="Suzuki Y."/>
            <person name="Arimoto A."/>
            <person name="Ishii H."/>
            <person name="Satoh N."/>
            <person name="Nishiyama T."/>
            <person name="Hasebe M."/>
            <person name="Maruyama T."/>
            <person name="Minagawa J."/>
            <person name="Obokata J."/>
            <person name="Shigenobu S."/>
        </authorList>
    </citation>
    <scope>NUCLEOTIDE SEQUENCE [LARGE SCALE GENOMIC DNA]</scope>
</reference>
<dbReference type="GO" id="GO:0045505">
    <property type="term" value="F:dynein intermediate chain binding"/>
    <property type="evidence" value="ECO:0007669"/>
    <property type="project" value="TreeGrafter"/>
</dbReference>
<organism evidence="2 3">
    <name type="scientific">Elysia marginata</name>
    <dbReference type="NCBI Taxonomy" id="1093978"/>
    <lineage>
        <taxon>Eukaryota</taxon>
        <taxon>Metazoa</taxon>
        <taxon>Spiralia</taxon>
        <taxon>Lophotrochozoa</taxon>
        <taxon>Mollusca</taxon>
        <taxon>Gastropoda</taxon>
        <taxon>Heterobranchia</taxon>
        <taxon>Euthyneura</taxon>
        <taxon>Panpulmonata</taxon>
        <taxon>Sacoglossa</taxon>
        <taxon>Placobranchoidea</taxon>
        <taxon>Plakobranchidae</taxon>
        <taxon>Elysia</taxon>
    </lineage>
</organism>